<gene>
    <name evidence="1" type="ORF">LWI29_024255</name>
</gene>
<dbReference type="InterPro" id="IPR007149">
    <property type="entry name" value="Leo1"/>
</dbReference>
<dbReference type="GO" id="GO:0006368">
    <property type="term" value="P:transcription elongation by RNA polymerase II"/>
    <property type="evidence" value="ECO:0007669"/>
    <property type="project" value="InterPro"/>
</dbReference>
<proteinExistence type="predicted"/>
<reference evidence="1" key="2">
    <citation type="submission" date="2023-06" db="EMBL/GenBank/DDBJ databases">
        <authorList>
            <person name="Swenson N.G."/>
            <person name="Wegrzyn J.L."/>
            <person name="Mcevoy S.L."/>
        </authorList>
    </citation>
    <scope>NUCLEOTIDE SEQUENCE</scope>
    <source>
        <strain evidence="1">NS2018</strain>
        <tissue evidence="1">Leaf</tissue>
    </source>
</reference>
<dbReference type="GO" id="GO:1990269">
    <property type="term" value="F:RNA polymerase II C-terminal domain phosphoserine binding"/>
    <property type="evidence" value="ECO:0007669"/>
    <property type="project" value="TreeGrafter"/>
</dbReference>
<dbReference type="GO" id="GO:0016593">
    <property type="term" value="C:Cdc73/Paf1 complex"/>
    <property type="evidence" value="ECO:0007669"/>
    <property type="project" value="InterPro"/>
</dbReference>
<reference evidence="1" key="1">
    <citation type="journal article" date="2022" name="Plant J.">
        <title>Strategies of tolerance reflected in two North American maple genomes.</title>
        <authorList>
            <person name="McEvoy S.L."/>
            <person name="Sezen U.U."/>
            <person name="Trouern-Trend A."/>
            <person name="McMahon S.M."/>
            <person name="Schaberg P.G."/>
            <person name="Yang J."/>
            <person name="Wegrzyn J.L."/>
            <person name="Swenson N.G."/>
        </authorList>
    </citation>
    <scope>NUCLEOTIDE SEQUENCE</scope>
    <source>
        <strain evidence="1">NS2018</strain>
    </source>
</reference>
<comment type="caution">
    <text evidence="1">The sequence shown here is derived from an EMBL/GenBank/DDBJ whole genome shotgun (WGS) entry which is preliminary data.</text>
</comment>
<dbReference type="GO" id="GO:0032968">
    <property type="term" value="P:positive regulation of transcription elongation by RNA polymerase II"/>
    <property type="evidence" value="ECO:0007669"/>
    <property type="project" value="TreeGrafter"/>
</dbReference>
<name>A0AA39W7L1_ACESA</name>
<accession>A0AA39W7L1</accession>
<sequence length="212" mass="24747">MHAHGDFEDLPYFYVPESFTNKNAAEKLERMNCPLWKLRLLKDGYALSSLRFRMYKSYVYESNARFVRWSDGSLQLLIGNEVLDISVQDAQHGQAHLFLRHGKGILQSQGIISRKMRFLPSSLSSNSYRLLTALVDGVKRFYKVKNCVTDIDPEREKEEEEKAESQNIRANVLLNRKRETVNQKYTQTVDRRRQLSTGYLEDALEEIDLHLV</sequence>
<dbReference type="PANTHER" id="PTHR23146:SF0">
    <property type="entry name" value="RNA POLYMERASE-ASSOCIATED PROTEIN LEO1"/>
    <property type="match status" value="1"/>
</dbReference>
<keyword evidence="2" id="KW-1185">Reference proteome</keyword>
<evidence type="ECO:0000313" key="2">
    <source>
        <dbReference type="Proteomes" id="UP001168877"/>
    </source>
</evidence>
<organism evidence="1 2">
    <name type="scientific">Acer saccharum</name>
    <name type="common">Sugar maple</name>
    <dbReference type="NCBI Taxonomy" id="4024"/>
    <lineage>
        <taxon>Eukaryota</taxon>
        <taxon>Viridiplantae</taxon>
        <taxon>Streptophyta</taxon>
        <taxon>Embryophyta</taxon>
        <taxon>Tracheophyta</taxon>
        <taxon>Spermatophyta</taxon>
        <taxon>Magnoliopsida</taxon>
        <taxon>eudicotyledons</taxon>
        <taxon>Gunneridae</taxon>
        <taxon>Pentapetalae</taxon>
        <taxon>rosids</taxon>
        <taxon>malvids</taxon>
        <taxon>Sapindales</taxon>
        <taxon>Sapindaceae</taxon>
        <taxon>Hippocastanoideae</taxon>
        <taxon>Acereae</taxon>
        <taxon>Acer</taxon>
    </lineage>
</organism>
<dbReference type="PANTHER" id="PTHR23146">
    <property type="entry name" value="LEO1 PROTEIN"/>
    <property type="match status" value="1"/>
</dbReference>
<dbReference type="AlphaFoldDB" id="A0AA39W7L1"/>
<dbReference type="EMBL" id="JAUESC010000002">
    <property type="protein sequence ID" value="KAK0605216.1"/>
    <property type="molecule type" value="Genomic_DNA"/>
</dbReference>
<protein>
    <submittedName>
        <fullName evidence="1">Uncharacterized protein</fullName>
    </submittedName>
</protein>
<evidence type="ECO:0000313" key="1">
    <source>
        <dbReference type="EMBL" id="KAK0605216.1"/>
    </source>
</evidence>
<dbReference type="Proteomes" id="UP001168877">
    <property type="component" value="Unassembled WGS sequence"/>
</dbReference>
<dbReference type="Pfam" id="PF04004">
    <property type="entry name" value="Leo1"/>
    <property type="match status" value="1"/>
</dbReference>